<name>A0A6G4VCL6_9ACTN</name>
<dbReference type="EMBL" id="JAAKZY010000119">
    <property type="protein sequence ID" value="NGO11878.1"/>
    <property type="molecule type" value="Genomic_DNA"/>
</dbReference>
<sequence>MVSVPADRITLSADFVVPESARATVLFAHGVHTSRHSPRMRSVAAELHKAGFGTLSLDLLSEMEGRRAEVTEELRVDMDMLGRRVVAAVDWLKIQPDTRALPVIIFAAGAEAAAALLAAAELPDRVLTVVSWAGQPDLAGDALERVRVPVLFVAGSQDPRALSSTQEAAQRLAAPHAVREVAGASHRFEEPGALDQVVDMAKEWFEDRLRST</sequence>
<evidence type="ECO:0000259" key="1">
    <source>
        <dbReference type="Pfam" id="PF01738"/>
    </source>
</evidence>
<accession>A0A6G4VCL6</accession>
<dbReference type="InterPro" id="IPR002925">
    <property type="entry name" value="Dienelactn_hydro"/>
</dbReference>
<comment type="caution">
    <text evidence="2">The sequence shown here is derived from an EMBL/GenBank/DDBJ whole genome shotgun (WGS) entry which is preliminary data.</text>
</comment>
<dbReference type="AlphaFoldDB" id="A0A6G4VCL6"/>
<feature type="domain" description="Dienelactone hydrolase" evidence="1">
    <location>
        <begin position="38"/>
        <end position="199"/>
    </location>
</feature>
<evidence type="ECO:0000313" key="3">
    <source>
        <dbReference type="Proteomes" id="UP000472335"/>
    </source>
</evidence>
<organism evidence="2 3">
    <name type="scientific">Streptomyces scabichelini</name>
    <dbReference type="NCBI Taxonomy" id="2711217"/>
    <lineage>
        <taxon>Bacteria</taxon>
        <taxon>Bacillati</taxon>
        <taxon>Actinomycetota</taxon>
        <taxon>Actinomycetes</taxon>
        <taxon>Kitasatosporales</taxon>
        <taxon>Streptomycetaceae</taxon>
        <taxon>Streptomyces</taxon>
    </lineage>
</organism>
<protein>
    <submittedName>
        <fullName evidence="2">Hydrolase</fullName>
    </submittedName>
</protein>
<reference evidence="2 3" key="1">
    <citation type="submission" date="2020-02" db="EMBL/GenBank/DDBJ databases">
        <title>Whole-genome analyses of novel actinobacteria.</title>
        <authorList>
            <person name="Sahin N."/>
            <person name="Gencbay T."/>
        </authorList>
    </citation>
    <scope>NUCLEOTIDE SEQUENCE [LARGE SCALE GENOMIC DNA]</scope>
    <source>
        <strain evidence="2 3">HC44</strain>
    </source>
</reference>
<keyword evidence="3" id="KW-1185">Reference proteome</keyword>
<dbReference type="SUPFAM" id="SSF53474">
    <property type="entry name" value="alpha/beta-Hydrolases"/>
    <property type="match status" value="1"/>
</dbReference>
<dbReference type="GO" id="GO:0016787">
    <property type="term" value="F:hydrolase activity"/>
    <property type="evidence" value="ECO:0007669"/>
    <property type="project" value="UniProtKB-KW"/>
</dbReference>
<gene>
    <name evidence="2" type="ORF">G5C60_30825</name>
</gene>
<dbReference type="InterPro" id="IPR029058">
    <property type="entry name" value="AB_hydrolase_fold"/>
</dbReference>
<keyword evidence="2" id="KW-0378">Hydrolase</keyword>
<evidence type="ECO:0000313" key="2">
    <source>
        <dbReference type="EMBL" id="NGO11878.1"/>
    </source>
</evidence>
<proteinExistence type="predicted"/>
<dbReference type="Proteomes" id="UP000472335">
    <property type="component" value="Unassembled WGS sequence"/>
</dbReference>
<dbReference type="Gene3D" id="3.40.50.1820">
    <property type="entry name" value="alpha/beta hydrolase"/>
    <property type="match status" value="1"/>
</dbReference>
<dbReference type="Pfam" id="PF01738">
    <property type="entry name" value="DLH"/>
    <property type="match status" value="1"/>
</dbReference>